<evidence type="ECO:0000256" key="4">
    <source>
        <dbReference type="ARBA" id="ARBA00023136"/>
    </source>
</evidence>
<evidence type="ECO:0000313" key="6">
    <source>
        <dbReference type="EMBL" id="MDO6413545.1"/>
    </source>
</evidence>
<name>A0ABT8Y5E3_9SPHN</name>
<evidence type="ECO:0000256" key="1">
    <source>
        <dbReference type="ARBA" id="ARBA00022475"/>
    </source>
</evidence>
<keyword evidence="3 5" id="KW-1133">Transmembrane helix</keyword>
<keyword evidence="2 5" id="KW-0812">Transmembrane</keyword>
<dbReference type="RefSeq" id="WP_303540090.1">
    <property type="nucleotide sequence ID" value="NZ_JAUOTP010000002.1"/>
</dbReference>
<accession>A0ABT8Y5E3</accession>
<evidence type="ECO:0000256" key="2">
    <source>
        <dbReference type="ARBA" id="ARBA00022692"/>
    </source>
</evidence>
<keyword evidence="7" id="KW-1185">Reference proteome</keyword>
<evidence type="ECO:0000256" key="3">
    <source>
        <dbReference type="ARBA" id="ARBA00022989"/>
    </source>
</evidence>
<dbReference type="Proteomes" id="UP001169764">
    <property type="component" value="Unassembled WGS sequence"/>
</dbReference>
<comment type="caution">
    <text evidence="6">The sequence shown here is derived from an EMBL/GenBank/DDBJ whole genome shotgun (WGS) entry which is preliminary data.</text>
</comment>
<keyword evidence="4 5" id="KW-0472">Membrane</keyword>
<keyword evidence="1" id="KW-1003">Cell membrane</keyword>
<gene>
    <name evidence="6" type="ORF">Q4F19_04035</name>
</gene>
<reference evidence="6" key="1">
    <citation type="submission" date="2023-07" db="EMBL/GenBank/DDBJ databases">
        <authorList>
            <person name="Kim M."/>
        </authorList>
    </citation>
    <scope>NUCLEOTIDE SEQUENCE</scope>
    <source>
        <strain evidence="6">BIUV-7</strain>
    </source>
</reference>
<evidence type="ECO:0000313" key="7">
    <source>
        <dbReference type="Proteomes" id="UP001169764"/>
    </source>
</evidence>
<organism evidence="6 7">
    <name type="scientific">Sphingomonas natans</name>
    <dbReference type="NCBI Taxonomy" id="3063330"/>
    <lineage>
        <taxon>Bacteria</taxon>
        <taxon>Pseudomonadati</taxon>
        <taxon>Pseudomonadota</taxon>
        <taxon>Alphaproteobacteria</taxon>
        <taxon>Sphingomonadales</taxon>
        <taxon>Sphingomonadaceae</taxon>
        <taxon>Sphingomonas</taxon>
    </lineage>
</organism>
<sequence length="68" mass="7200">MTGEISIGGVYLPTILLLTVAALLLTGLLTRLFAFVGIYRLVAYRPLVDLALFILILGLLALLTGPSA</sequence>
<protein>
    <submittedName>
        <fullName evidence="6">DUF1656 domain-containing protein</fullName>
    </submittedName>
</protein>
<evidence type="ECO:0000256" key="5">
    <source>
        <dbReference type="SAM" id="Phobius"/>
    </source>
</evidence>
<dbReference type="Pfam" id="PF07869">
    <property type="entry name" value="DUF1656"/>
    <property type="match status" value="1"/>
</dbReference>
<feature type="transmembrane region" description="Helical" evidence="5">
    <location>
        <begin position="12"/>
        <end position="34"/>
    </location>
</feature>
<dbReference type="EMBL" id="JAUOTP010000002">
    <property type="protein sequence ID" value="MDO6413545.1"/>
    <property type="molecule type" value="Genomic_DNA"/>
</dbReference>
<feature type="transmembrane region" description="Helical" evidence="5">
    <location>
        <begin position="46"/>
        <end position="65"/>
    </location>
</feature>
<dbReference type="InterPro" id="IPR012451">
    <property type="entry name" value="DUF1656"/>
</dbReference>
<proteinExistence type="predicted"/>